<comment type="caution">
    <text evidence="1">The sequence shown here is derived from an EMBL/GenBank/DDBJ whole genome shotgun (WGS) entry which is preliminary data.</text>
</comment>
<accession>A0A5C6RXW4</accession>
<dbReference type="Proteomes" id="UP000321721">
    <property type="component" value="Unassembled WGS sequence"/>
</dbReference>
<gene>
    <name evidence="1" type="ORF">FRY74_06410</name>
</gene>
<dbReference type="AlphaFoldDB" id="A0A5C6RXW4"/>
<dbReference type="EMBL" id="VOOS01000002">
    <property type="protein sequence ID" value="TXB66202.1"/>
    <property type="molecule type" value="Genomic_DNA"/>
</dbReference>
<protein>
    <submittedName>
        <fullName evidence="1">Uncharacterized protein</fullName>
    </submittedName>
</protein>
<proteinExistence type="predicted"/>
<dbReference type="RefSeq" id="WP_147099750.1">
    <property type="nucleotide sequence ID" value="NZ_VOOS01000002.1"/>
</dbReference>
<organism evidence="1 2">
    <name type="scientific">Vicingus serpentipes</name>
    <dbReference type="NCBI Taxonomy" id="1926625"/>
    <lineage>
        <taxon>Bacteria</taxon>
        <taxon>Pseudomonadati</taxon>
        <taxon>Bacteroidota</taxon>
        <taxon>Flavobacteriia</taxon>
        <taxon>Flavobacteriales</taxon>
        <taxon>Vicingaceae</taxon>
        <taxon>Vicingus</taxon>
    </lineage>
</organism>
<sequence>METPKKRYFNNPSTKDYLVALAYFPNFVKLLDTSNAPYEKIITWLLEKESLLKEDDFYLPTIKQLAIELDIKTSNVTKYLKMIYEDIVALNHNKPELFKNEGQYSCRLSFTYIGEHYLFNLGLDVIPRVGEYLDIYFVNPMIGGTGFYVDKIYHDYDYVGHSINVMLTAKIPNTYLNLLKGKAYLQGDISFMEFIERDISNELQQELINRYKNL</sequence>
<evidence type="ECO:0000313" key="2">
    <source>
        <dbReference type="Proteomes" id="UP000321721"/>
    </source>
</evidence>
<reference evidence="1 2" key="1">
    <citation type="submission" date="2019-08" db="EMBL/GenBank/DDBJ databases">
        <title>Genome of Vicingus serpentipes NCIMB 15042.</title>
        <authorList>
            <person name="Bowman J.P."/>
        </authorList>
    </citation>
    <scope>NUCLEOTIDE SEQUENCE [LARGE SCALE GENOMIC DNA]</scope>
    <source>
        <strain evidence="1 2">NCIMB 15042</strain>
    </source>
</reference>
<dbReference type="OrthoDB" id="884804at2"/>
<evidence type="ECO:0000313" key="1">
    <source>
        <dbReference type="EMBL" id="TXB66202.1"/>
    </source>
</evidence>
<keyword evidence="2" id="KW-1185">Reference proteome</keyword>
<name>A0A5C6RXW4_9FLAO</name>